<reference evidence="1 2" key="1">
    <citation type="submission" date="2019-03" db="EMBL/GenBank/DDBJ databases">
        <title>First draft genome of Liparis tanakae, snailfish: a comprehensive survey of snailfish specific genes.</title>
        <authorList>
            <person name="Kim W."/>
            <person name="Song I."/>
            <person name="Jeong J.-H."/>
            <person name="Kim D."/>
            <person name="Kim S."/>
            <person name="Ryu S."/>
            <person name="Song J.Y."/>
            <person name="Lee S.K."/>
        </authorList>
    </citation>
    <scope>NUCLEOTIDE SEQUENCE [LARGE SCALE GENOMIC DNA]</scope>
    <source>
        <tissue evidence="1">Muscle</tissue>
    </source>
</reference>
<accession>A0A4Z2I6X4</accession>
<gene>
    <name evidence="1" type="ORF">EYF80_016852</name>
</gene>
<evidence type="ECO:0000313" key="1">
    <source>
        <dbReference type="EMBL" id="TNN72923.1"/>
    </source>
</evidence>
<evidence type="ECO:0000313" key="2">
    <source>
        <dbReference type="Proteomes" id="UP000314294"/>
    </source>
</evidence>
<keyword evidence="2" id="KW-1185">Reference proteome</keyword>
<sequence length="75" mass="8497">MSLYCWNFSNSAFTSTCLMCITSSTVRDRHSTGKQNSSCNNTEQWLKVSLISSLSSLSHVNMFYLNRPQPTTTNH</sequence>
<dbReference type="EMBL" id="SRLO01000131">
    <property type="protein sequence ID" value="TNN72923.1"/>
    <property type="molecule type" value="Genomic_DNA"/>
</dbReference>
<name>A0A4Z2I6X4_9TELE</name>
<comment type="caution">
    <text evidence="1">The sequence shown here is derived from an EMBL/GenBank/DDBJ whole genome shotgun (WGS) entry which is preliminary data.</text>
</comment>
<dbReference type="Proteomes" id="UP000314294">
    <property type="component" value="Unassembled WGS sequence"/>
</dbReference>
<organism evidence="1 2">
    <name type="scientific">Liparis tanakae</name>
    <name type="common">Tanaka's snailfish</name>
    <dbReference type="NCBI Taxonomy" id="230148"/>
    <lineage>
        <taxon>Eukaryota</taxon>
        <taxon>Metazoa</taxon>
        <taxon>Chordata</taxon>
        <taxon>Craniata</taxon>
        <taxon>Vertebrata</taxon>
        <taxon>Euteleostomi</taxon>
        <taxon>Actinopterygii</taxon>
        <taxon>Neopterygii</taxon>
        <taxon>Teleostei</taxon>
        <taxon>Neoteleostei</taxon>
        <taxon>Acanthomorphata</taxon>
        <taxon>Eupercaria</taxon>
        <taxon>Perciformes</taxon>
        <taxon>Cottioidei</taxon>
        <taxon>Cottales</taxon>
        <taxon>Liparidae</taxon>
        <taxon>Liparis</taxon>
    </lineage>
</organism>
<dbReference type="AlphaFoldDB" id="A0A4Z2I6X4"/>
<protein>
    <submittedName>
        <fullName evidence="1">Uncharacterized protein</fullName>
    </submittedName>
</protein>
<proteinExistence type="predicted"/>